<sequence>MSGTQRSGKAVASSSRKRVRTGTTIPPAPAVPRGKTQRYGAKAVTSEGKKWYKSHTEAKYFSDVILDDVNLEREFPHIRRRLQELHMGFIFQDPSECNISVVREFYANWKPDARSHFVTVRGVEVQLTPSVINQLLGTADSPSDVLTAINISPPYQQIRHALSGAQSTAKWIRHGHRDVILDDVNLEREFPHIRRRLQELHMGFIFQDPSECNISVVREFYANWKPDARSHFVTVRGVEVQLTPSAINQLLGTADSPADVLTAINISPPYQQIRHALSGAQSTAKWIRHGHRGYHQSYPYAHMNREARVWLKMVMNCLIPGLHFTEVTRDRVCLVYALMKDLPINVGAVLKSAMRKARVHRGRRYAFGGLITNLCRRAGVPEESVDYMAPLFTTPLDITKTKGPENMHGPTLTTAERNRRDEMIMARMFGLEMLRHRNGCRASTQEQLDEVATKYPLNEQAEALLGLGRAFIEPVWDDVPTDEDKRRTMSDSESDSEADEGDLLAIEGTGGNANMDE</sequence>
<dbReference type="PaxDb" id="4113-PGSC0003DMT400092282"/>
<name>M1DPH0_SOLTU</name>
<feature type="domain" description="Putative plant transposon protein" evidence="2">
    <location>
        <begin position="199"/>
        <end position="381"/>
    </location>
</feature>
<feature type="region of interest" description="Disordered" evidence="1">
    <location>
        <begin position="1"/>
        <end position="40"/>
    </location>
</feature>
<dbReference type="eggNOG" id="ENOG502SWIN">
    <property type="taxonomic scope" value="Eukaryota"/>
</dbReference>
<dbReference type="Gramene" id="PGSC0003DMT400092282">
    <property type="protein sequence ID" value="PGSC0003DMT400092282"/>
    <property type="gene ID" value="PGSC0003DMG400041853"/>
</dbReference>
<feature type="region of interest" description="Disordered" evidence="1">
    <location>
        <begin position="480"/>
        <end position="517"/>
    </location>
</feature>
<reference evidence="4" key="1">
    <citation type="journal article" date="2011" name="Nature">
        <title>Genome sequence and analysis of the tuber crop potato.</title>
        <authorList>
            <consortium name="The Potato Genome Sequencing Consortium"/>
        </authorList>
    </citation>
    <scope>NUCLEOTIDE SEQUENCE [LARGE SCALE GENOMIC DNA]</scope>
    <source>
        <strain evidence="4">cv. DM1-3 516 R44</strain>
    </source>
</reference>
<feature type="domain" description="Putative plant transposon protein" evidence="2">
    <location>
        <begin position="84"/>
        <end position="177"/>
    </location>
</feature>
<keyword evidence="4" id="KW-1185">Reference proteome</keyword>
<dbReference type="Pfam" id="PF20167">
    <property type="entry name" value="Transposase_32"/>
    <property type="match status" value="2"/>
</dbReference>
<dbReference type="Proteomes" id="UP000011115">
    <property type="component" value="Unassembled WGS sequence"/>
</dbReference>
<evidence type="ECO:0000313" key="3">
    <source>
        <dbReference type="EnsemblPlants" id="PGSC0003DMT400092282"/>
    </source>
</evidence>
<reference evidence="3" key="2">
    <citation type="submission" date="2015-06" db="UniProtKB">
        <authorList>
            <consortium name="EnsemblPlants"/>
        </authorList>
    </citation>
    <scope>IDENTIFICATION</scope>
    <source>
        <strain evidence="3">DM1-3 516 R44</strain>
    </source>
</reference>
<evidence type="ECO:0000259" key="2">
    <source>
        <dbReference type="Pfam" id="PF20167"/>
    </source>
</evidence>
<accession>M1DPH0</accession>
<organism evidence="3 4">
    <name type="scientific">Solanum tuberosum</name>
    <name type="common">Potato</name>
    <dbReference type="NCBI Taxonomy" id="4113"/>
    <lineage>
        <taxon>Eukaryota</taxon>
        <taxon>Viridiplantae</taxon>
        <taxon>Streptophyta</taxon>
        <taxon>Embryophyta</taxon>
        <taxon>Tracheophyta</taxon>
        <taxon>Spermatophyta</taxon>
        <taxon>Magnoliopsida</taxon>
        <taxon>eudicotyledons</taxon>
        <taxon>Gunneridae</taxon>
        <taxon>Pentapetalae</taxon>
        <taxon>asterids</taxon>
        <taxon>lamiids</taxon>
        <taxon>Solanales</taxon>
        <taxon>Solanaceae</taxon>
        <taxon>Solanoideae</taxon>
        <taxon>Solaneae</taxon>
        <taxon>Solanum</taxon>
    </lineage>
</organism>
<dbReference type="InterPro" id="IPR046796">
    <property type="entry name" value="Transposase_32_dom"/>
</dbReference>
<dbReference type="AlphaFoldDB" id="M1DPH0"/>
<proteinExistence type="predicted"/>
<dbReference type="InParanoid" id="M1DPH0"/>
<dbReference type="HOGENOM" id="CLU_043094_1_0_1"/>
<evidence type="ECO:0000256" key="1">
    <source>
        <dbReference type="SAM" id="MobiDB-lite"/>
    </source>
</evidence>
<dbReference type="EnsemblPlants" id="PGSC0003DMT400092282">
    <property type="protein sequence ID" value="PGSC0003DMT400092282"/>
    <property type="gene ID" value="PGSC0003DMG400041853"/>
</dbReference>
<evidence type="ECO:0000313" key="4">
    <source>
        <dbReference type="Proteomes" id="UP000011115"/>
    </source>
</evidence>
<feature type="compositionally biased region" description="Acidic residues" evidence="1">
    <location>
        <begin position="492"/>
        <end position="502"/>
    </location>
</feature>
<protein>
    <recommendedName>
        <fullName evidence="2">Putative plant transposon protein domain-containing protein</fullName>
    </recommendedName>
</protein>